<evidence type="ECO:0000256" key="4">
    <source>
        <dbReference type="ARBA" id="ARBA00022806"/>
    </source>
</evidence>
<proteinExistence type="inferred from homology"/>
<dbReference type="SUPFAM" id="SSF56112">
    <property type="entry name" value="Protein kinase-like (PK-like)"/>
    <property type="match status" value="1"/>
</dbReference>
<dbReference type="PROSITE" id="PS00108">
    <property type="entry name" value="PROTEIN_KINASE_ST"/>
    <property type="match status" value="1"/>
</dbReference>
<dbReference type="CDD" id="cd18808">
    <property type="entry name" value="SF1_C_Upf1"/>
    <property type="match status" value="1"/>
</dbReference>
<evidence type="ECO:0000256" key="1">
    <source>
        <dbReference type="ARBA" id="ARBA00007913"/>
    </source>
</evidence>
<dbReference type="Proteomes" id="UP000321797">
    <property type="component" value="Unassembled WGS sequence"/>
</dbReference>
<protein>
    <recommendedName>
        <fullName evidence="6">Protein kinase domain-containing protein</fullName>
    </recommendedName>
</protein>
<dbReference type="GO" id="GO:0043139">
    <property type="term" value="F:5'-3' DNA helicase activity"/>
    <property type="evidence" value="ECO:0007669"/>
    <property type="project" value="TreeGrafter"/>
</dbReference>
<dbReference type="AlphaFoldDB" id="A0A5C7XMR7"/>
<dbReference type="SMART" id="SM00220">
    <property type="entry name" value="S_TKc"/>
    <property type="match status" value="1"/>
</dbReference>
<dbReference type="Gene3D" id="3.40.50.300">
    <property type="entry name" value="P-loop containing nucleotide triphosphate hydrolases"/>
    <property type="match status" value="2"/>
</dbReference>
<evidence type="ECO:0000313" key="7">
    <source>
        <dbReference type="EMBL" id="TXI50710.1"/>
    </source>
</evidence>
<dbReference type="InterPro" id="IPR041679">
    <property type="entry name" value="DNA2/NAM7-like_C"/>
</dbReference>
<dbReference type="InterPro" id="IPR050534">
    <property type="entry name" value="Coronavir_polyprotein_1ab"/>
</dbReference>
<dbReference type="PANTHER" id="PTHR43788">
    <property type="entry name" value="DNA2/NAM7 HELICASE FAMILY MEMBER"/>
    <property type="match status" value="1"/>
</dbReference>
<dbReference type="Gene3D" id="1.10.510.10">
    <property type="entry name" value="Transferase(Phosphotransferase) domain 1"/>
    <property type="match status" value="1"/>
</dbReference>
<dbReference type="GO" id="GO:0016787">
    <property type="term" value="F:hydrolase activity"/>
    <property type="evidence" value="ECO:0007669"/>
    <property type="project" value="UniProtKB-KW"/>
</dbReference>
<sequence length="1134" mass="125579">MVEVVGKHYMLVGGGSRSGGLSTVRKGVDDRDGSAVAVKFIIGGTDELSQKVFDREIRALRSLSHPNIVKFRDAGTDETGCHFVVLEWVDRSLKDLLKEPPWENWGDFYKAFARPLLTALEYAHLNQVEHRDIKPGNILINAAGAPLLADFGIAKLRTEEPHSEYTVQNFRSGAYAPPEQEALLPYVRDVFSVGVVLLECLSEAPIRDYSDIRQALESVPVPADVRELLESCVSADPTERPSNGGVLALELDRLVQKGVAASQQPRNQIWLQLTRAAQEHLVGSPPDRPKAAAAMARDLSGELFAHFGTDRETGELDKSRIVLLGQEHRYSLKRDEEKPGFVVIGVATPEFEALEASRRHGLALPPIFSWSDRHPIDMDASERARHRLVELLDDFEVDRARPAAEGSASEGRDELFDRWMRVLDAREDLARGEHQPLVYKQVRVTGRRCTFSLTEERETDLVGTDWEVVDRPSGRKFGYGEVIDQDADKLTLLTSRPLTSLPSTATLAPYDAPSSISLNRQRNAALAVKNGTNPRQDLRGLLANPATNVAPDETHIEEWYEDLDPLKRRAVEKALGGTDLLVIQGPPGTGKTKFITETVKQVLRQQPEARVLIASQTHVAVDHAVERLRDAGVTRLVRLAGADESVVQPGVRDLLLDAQTRKWAEAVRTRAESHIARQAAEMGLEPAHLSAVLTLEQLAMVAAELEAVEKYLTMMRGGTSEASDLGTAVEEANPAEDLQARIDHLSDRRAELATEAQRLLAGDLTIPAVITSSEAKNAIALLLSQHANAQKLVGRLELQAQWLERITAEDSLAGILLAGTSVVAGTCTGFLRNKAVGQLEFDLCIIDEASKATLTEALVPMARSKRWILVGDTKQLPPTDEDLMRRTDLLEEHSLNRDDVGETLFQRLVDQLPEHSQLMLEEQYRMVRPIGDLISECFYGGVLRSPNTKGLAGVERVLGAPVVWMDTVAYAEKRHEQGKQSYVNRVEARIIVKQLETLDNAIEKKLIKPDEPRGRLSVLVIAPYKNQVEELRRRLAPKSFRHLEPAVMSVDAVQGREADLALFSVTRSNNRGQLGFLGPDYWRRINVALSRARFGLVVVGDAGFIRGTNGALKSVLEYIEQHPGDCEVRRVDDE</sequence>
<dbReference type="GO" id="GO:0004672">
    <property type="term" value="F:protein kinase activity"/>
    <property type="evidence" value="ECO:0007669"/>
    <property type="project" value="InterPro"/>
</dbReference>
<keyword evidence="2" id="KW-0547">Nucleotide-binding</keyword>
<dbReference type="InterPro" id="IPR000719">
    <property type="entry name" value="Prot_kinase_dom"/>
</dbReference>
<dbReference type="CDD" id="cd17934">
    <property type="entry name" value="DEXXQc_Upf1-like"/>
    <property type="match status" value="2"/>
</dbReference>
<dbReference type="PROSITE" id="PS50011">
    <property type="entry name" value="PROTEIN_KINASE_DOM"/>
    <property type="match status" value="1"/>
</dbReference>
<evidence type="ECO:0000256" key="3">
    <source>
        <dbReference type="ARBA" id="ARBA00022801"/>
    </source>
</evidence>
<dbReference type="EMBL" id="SSGD01000156">
    <property type="protein sequence ID" value="TXI50710.1"/>
    <property type="molecule type" value="Genomic_DNA"/>
</dbReference>
<dbReference type="InterPro" id="IPR027417">
    <property type="entry name" value="P-loop_NTPase"/>
</dbReference>
<dbReference type="Pfam" id="PF13087">
    <property type="entry name" value="AAA_12"/>
    <property type="match status" value="1"/>
</dbReference>
<name>A0A5C7XMR7_9MYCO</name>
<keyword evidence="3" id="KW-0378">Hydrolase</keyword>
<dbReference type="InterPro" id="IPR047187">
    <property type="entry name" value="SF1_C_Upf1"/>
</dbReference>
<evidence type="ECO:0000259" key="6">
    <source>
        <dbReference type="PROSITE" id="PS50011"/>
    </source>
</evidence>
<dbReference type="Pfam" id="PF13086">
    <property type="entry name" value="AAA_11"/>
    <property type="match status" value="1"/>
</dbReference>
<dbReference type="Pfam" id="PF00069">
    <property type="entry name" value="Pkinase"/>
    <property type="match status" value="1"/>
</dbReference>
<gene>
    <name evidence="7" type="ORF">E6Q54_21345</name>
</gene>
<evidence type="ECO:0000256" key="2">
    <source>
        <dbReference type="ARBA" id="ARBA00022741"/>
    </source>
</evidence>
<accession>A0A5C7XMR7</accession>
<comment type="caution">
    <text evidence="7">The sequence shown here is derived from an EMBL/GenBank/DDBJ whole genome shotgun (WGS) entry which is preliminary data.</text>
</comment>
<feature type="domain" description="Protein kinase" evidence="6">
    <location>
        <begin position="10"/>
        <end position="255"/>
    </location>
</feature>
<dbReference type="PANTHER" id="PTHR43788:SF8">
    <property type="entry name" value="DNA-BINDING PROTEIN SMUBP-2"/>
    <property type="match status" value="1"/>
</dbReference>
<keyword evidence="5" id="KW-0067">ATP-binding</keyword>
<organism evidence="7 8">
    <name type="scientific">Mycolicibacter arupensis</name>
    <dbReference type="NCBI Taxonomy" id="342002"/>
    <lineage>
        <taxon>Bacteria</taxon>
        <taxon>Bacillati</taxon>
        <taxon>Actinomycetota</taxon>
        <taxon>Actinomycetes</taxon>
        <taxon>Mycobacteriales</taxon>
        <taxon>Mycobacteriaceae</taxon>
        <taxon>Mycolicibacter</taxon>
    </lineage>
</organism>
<comment type="similarity">
    <text evidence="1">Belongs to the DNA2/NAM7 helicase family.</text>
</comment>
<dbReference type="CDD" id="cd14014">
    <property type="entry name" value="STKc_PknB_like"/>
    <property type="match status" value="1"/>
</dbReference>
<dbReference type="InterPro" id="IPR008271">
    <property type="entry name" value="Ser/Thr_kinase_AS"/>
</dbReference>
<dbReference type="SUPFAM" id="SSF52540">
    <property type="entry name" value="P-loop containing nucleoside triphosphate hydrolases"/>
    <property type="match status" value="1"/>
</dbReference>
<dbReference type="InterPro" id="IPR011009">
    <property type="entry name" value="Kinase-like_dom_sf"/>
</dbReference>
<evidence type="ECO:0000256" key="5">
    <source>
        <dbReference type="ARBA" id="ARBA00022840"/>
    </source>
</evidence>
<dbReference type="InterPro" id="IPR041677">
    <property type="entry name" value="DNA2/NAM7_AAA_11"/>
</dbReference>
<reference evidence="7 8" key="1">
    <citation type="submission" date="2018-09" db="EMBL/GenBank/DDBJ databases">
        <title>Metagenome Assembled Genomes from an Advanced Water Purification Facility.</title>
        <authorList>
            <person name="Stamps B.W."/>
            <person name="Spear J.R."/>
        </authorList>
    </citation>
    <scope>NUCLEOTIDE SEQUENCE [LARGE SCALE GENOMIC DNA]</scope>
    <source>
        <strain evidence="7">Bin_29_2</strain>
    </source>
</reference>
<keyword evidence="4" id="KW-0347">Helicase</keyword>
<evidence type="ECO:0000313" key="8">
    <source>
        <dbReference type="Proteomes" id="UP000321797"/>
    </source>
</evidence>
<dbReference type="GO" id="GO:0005524">
    <property type="term" value="F:ATP binding"/>
    <property type="evidence" value="ECO:0007669"/>
    <property type="project" value="UniProtKB-KW"/>
</dbReference>